<proteinExistence type="predicted"/>
<dbReference type="EMBL" id="KZ821683">
    <property type="protein sequence ID" value="PYH84655.1"/>
    <property type="molecule type" value="Genomic_DNA"/>
</dbReference>
<sequence>MNGTALAAGISCVNEANWHPTSRVVGVGAGCGIASALIAGLFMHLYHWFRARTDRKNSIPNMELKNLDVEDLYRARKMLNLPVQDLNALDSVAKARLEKKAEKEKDYLDALENRNKTQGEVIKEQAEFIKLLKDELEYYKNARKTSAASPP</sequence>
<evidence type="ECO:0000313" key="3">
    <source>
        <dbReference type="Proteomes" id="UP000248340"/>
    </source>
</evidence>
<dbReference type="AlphaFoldDB" id="A0A319CG99"/>
<evidence type="ECO:0000256" key="1">
    <source>
        <dbReference type="SAM" id="Phobius"/>
    </source>
</evidence>
<dbReference type="Proteomes" id="UP000248340">
    <property type="component" value="Unassembled WGS sequence"/>
</dbReference>
<keyword evidence="1" id="KW-0472">Membrane</keyword>
<dbReference type="VEuPathDB" id="FungiDB:BO82DRAFT_399485"/>
<feature type="transmembrane region" description="Helical" evidence="1">
    <location>
        <begin position="24"/>
        <end position="46"/>
    </location>
</feature>
<organism evidence="2 3">
    <name type="scientific">Aspergillus uvarum CBS 121591</name>
    <dbReference type="NCBI Taxonomy" id="1448315"/>
    <lineage>
        <taxon>Eukaryota</taxon>
        <taxon>Fungi</taxon>
        <taxon>Dikarya</taxon>
        <taxon>Ascomycota</taxon>
        <taxon>Pezizomycotina</taxon>
        <taxon>Eurotiomycetes</taxon>
        <taxon>Eurotiomycetidae</taxon>
        <taxon>Eurotiales</taxon>
        <taxon>Aspergillaceae</taxon>
        <taxon>Aspergillus</taxon>
        <taxon>Aspergillus subgen. Circumdati</taxon>
    </lineage>
</organism>
<protein>
    <submittedName>
        <fullName evidence="2">Uncharacterized protein</fullName>
    </submittedName>
</protein>
<gene>
    <name evidence="2" type="ORF">BO82DRAFT_399485</name>
</gene>
<keyword evidence="1" id="KW-0812">Transmembrane</keyword>
<name>A0A319CG99_9EURO</name>
<accession>A0A319CG99</accession>
<evidence type="ECO:0000313" key="2">
    <source>
        <dbReference type="EMBL" id="PYH84655.1"/>
    </source>
</evidence>
<reference evidence="2 3" key="1">
    <citation type="submission" date="2016-12" db="EMBL/GenBank/DDBJ databases">
        <title>The genomes of Aspergillus section Nigri reveals drivers in fungal speciation.</title>
        <authorList>
            <consortium name="DOE Joint Genome Institute"/>
            <person name="Vesth T.C."/>
            <person name="Nybo J."/>
            <person name="Theobald S."/>
            <person name="Brandl J."/>
            <person name="Frisvad J.C."/>
            <person name="Nielsen K.F."/>
            <person name="Lyhne E.K."/>
            <person name="Kogle M.E."/>
            <person name="Kuo A."/>
            <person name="Riley R."/>
            <person name="Clum A."/>
            <person name="Nolan M."/>
            <person name="Lipzen A."/>
            <person name="Salamov A."/>
            <person name="Henrissat B."/>
            <person name="Wiebenga A."/>
            <person name="De Vries R.P."/>
            <person name="Grigoriev I.V."/>
            <person name="Mortensen U.H."/>
            <person name="Andersen M.R."/>
            <person name="Baker S.E."/>
        </authorList>
    </citation>
    <scope>NUCLEOTIDE SEQUENCE [LARGE SCALE GENOMIC DNA]</scope>
    <source>
        <strain evidence="2 3">CBS 121591</strain>
    </source>
</reference>
<keyword evidence="3" id="KW-1185">Reference proteome</keyword>
<dbReference type="GeneID" id="37141857"/>
<dbReference type="RefSeq" id="XP_025494855.1">
    <property type="nucleotide sequence ID" value="XM_025639115.1"/>
</dbReference>
<keyword evidence="1" id="KW-1133">Transmembrane helix</keyword>